<proteinExistence type="predicted"/>
<gene>
    <name evidence="2" type="ORF">IFM46972_02522</name>
</gene>
<sequence length="576" mass="58583">MEEARLAKGAGSSLEHAATHAAHAAHTTHAAGSSRALLLRGLDDSHLGGTEQGGDTAGIEQSSANDLEGIKDTAGDHIDVLALGAVETAVEVLGVLVGKLADNDAALEAGVLNNGASGAGDGVLDDADTELLVEVLGLDVVEAVGGGLEKGSTTTGEDTLLNSSTGSVESVDNAVLLLTDLNLGGTTDLDDGNTARELSQTLLELLLLVFGGGRVRHDTTDLLAALGDGVLAALTVQDDGILLGDGDGTGGTKHVGGELLELDVELISEDGTVGKDGKITKDALAVVTKSGSLDSSDLQLATELVKNADGESLTLNVLGDDDQGAAEGGGGLKGRDDVLNGGDLLLRQQNERLLELNLLRLGIGDEVGGGVSTVEAHTLGDLELILNGLALLDSDDALLADTLHGGGDQLTDVGVTVGGDSSNLSNLLTSGDVTLVLLEVVDDRFNSSLDTAAQIHGVAASSNVLDGLREDGTGEDGSGGGTVTSNLVGLGSDILEKASTEVLELVLESDGLGNRDTIYFNQYTIRFNDRGAIGRFNQDVTTLRTKSRGHSLGQSVNTLEELSTGFDTELELLKGC</sequence>
<comment type="caution">
    <text evidence="2">The sequence shown here is derived from an EMBL/GenBank/DDBJ whole genome shotgun (WGS) entry which is preliminary data.</text>
</comment>
<evidence type="ECO:0000256" key="1">
    <source>
        <dbReference type="SAM" id="MobiDB-lite"/>
    </source>
</evidence>
<protein>
    <submittedName>
        <fullName evidence="2">Unnamed protein product</fullName>
    </submittedName>
</protein>
<accession>A0A8H3NDB7</accession>
<organism evidence="2 3">
    <name type="scientific">Aspergillus udagawae</name>
    <dbReference type="NCBI Taxonomy" id="91492"/>
    <lineage>
        <taxon>Eukaryota</taxon>
        <taxon>Fungi</taxon>
        <taxon>Dikarya</taxon>
        <taxon>Ascomycota</taxon>
        <taxon>Pezizomycotina</taxon>
        <taxon>Eurotiomycetes</taxon>
        <taxon>Eurotiomycetidae</taxon>
        <taxon>Eurotiales</taxon>
        <taxon>Aspergillaceae</taxon>
        <taxon>Aspergillus</taxon>
        <taxon>Aspergillus subgen. Fumigati</taxon>
    </lineage>
</organism>
<evidence type="ECO:0000313" key="2">
    <source>
        <dbReference type="EMBL" id="GFF29055.1"/>
    </source>
</evidence>
<dbReference type="EMBL" id="BLKC01000012">
    <property type="protein sequence ID" value="GFF29055.1"/>
    <property type="molecule type" value="Genomic_DNA"/>
</dbReference>
<dbReference type="AntiFam" id="ANF00222">
    <property type="entry name" value="Shadow ORF (opposite groL1)"/>
</dbReference>
<evidence type="ECO:0000313" key="3">
    <source>
        <dbReference type="Proteomes" id="UP000465221"/>
    </source>
</evidence>
<dbReference type="Proteomes" id="UP000465221">
    <property type="component" value="Unassembled WGS sequence"/>
</dbReference>
<name>A0A8H3NDB7_9EURO</name>
<reference evidence="2 3" key="1">
    <citation type="submission" date="2020-01" db="EMBL/GenBank/DDBJ databases">
        <title>Draft genome sequence of Aspergillus udagawae IFM 46972.</title>
        <authorList>
            <person name="Takahashi H."/>
            <person name="Yaguchi T."/>
        </authorList>
    </citation>
    <scope>NUCLEOTIDE SEQUENCE [LARGE SCALE GENOMIC DNA]</scope>
    <source>
        <strain evidence="2 3">IFM 46972</strain>
    </source>
</reference>
<feature type="region of interest" description="Disordered" evidence="1">
    <location>
        <begin position="1"/>
        <end position="27"/>
    </location>
</feature>
<dbReference type="AlphaFoldDB" id="A0A8H3NDB7"/>